<keyword evidence="2" id="KW-1185">Reference proteome</keyword>
<accession>A0A927C7Q8</accession>
<evidence type="ECO:0000313" key="2">
    <source>
        <dbReference type="Proteomes" id="UP000639396"/>
    </source>
</evidence>
<evidence type="ECO:0000313" key="1">
    <source>
        <dbReference type="EMBL" id="MBD2861552.1"/>
    </source>
</evidence>
<protein>
    <submittedName>
        <fullName evidence="1">Uncharacterized protein</fullName>
    </submittedName>
</protein>
<reference evidence="1" key="1">
    <citation type="submission" date="2020-09" db="EMBL/GenBank/DDBJ databases">
        <title>A novel bacterium of genus Paenibacillus, isolated from South China Sea.</title>
        <authorList>
            <person name="Huang H."/>
            <person name="Mo K."/>
            <person name="Hu Y."/>
        </authorList>
    </citation>
    <scope>NUCLEOTIDE SEQUENCE</scope>
    <source>
        <strain evidence="1">IB182363</strain>
    </source>
</reference>
<dbReference type="AlphaFoldDB" id="A0A927C7Q8"/>
<dbReference type="EMBL" id="JACXJA010000006">
    <property type="protein sequence ID" value="MBD2861552.1"/>
    <property type="molecule type" value="Genomic_DNA"/>
</dbReference>
<organism evidence="1 2">
    <name type="scientific">Paenibacillus oceani</name>
    <dbReference type="NCBI Taxonomy" id="2772510"/>
    <lineage>
        <taxon>Bacteria</taxon>
        <taxon>Bacillati</taxon>
        <taxon>Bacillota</taxon>
        <taxon>Bacilli</taxon>
        <taxon>Bacillales</taxon>
        <taxon>Paenibacillaceae</taxon>
        <taxon>Paenibacillus</taxon>
    </lineage>
</organism>
<sequence>MKKSFVIASGTVIVAAVLTVGAVTASVNPWSIFTKVQGPVVLEEGVTFQPPSNQDKANLVKSIDPVTGKPAMQLQNKAEGLITKTIKMNHDGFSIDLEFDYVNRNGEIVLIPRSFHKPGAVYGAVISIPNTNKNVFEFEGSLYTVDVERGTIEKLLKDQVGGYSIEDAKIKSKQPSPNGGDPFVWWGSRPSINPQGTTLVFFTNRSGKEEVWVKDLISGEEKALIQGAITPEGWINETEFVARHFGSLLKIHAKAGKSENLGEMFSVAVSSPYLVGQKSSGEIEIIDLSNGNSRTLKHESLARASSVVISDKNLNIAIIAQPVPEKPKFELLIVNMKDLTTKKLDIPEGKVARSLQWQDDKTVLVNIYELTSRDQEETIVVDIEKL</sequence>
<dbReference type="Proteomes" id="UP000639396">
    <property type="component" value="Unassembled WGS sequence"/>
</dbReference>
<gene>
    <name evidence="1" type="ORF">IDH45_06050</name>
</gene>
<dbReference type="SUPFAM" id="SSF69322">
    <property type="entry name" value="Tricorn protease domain 2"/>
    <property type="match status" value="1"/>
</dbReference>
<proteinExistence type="predicted"/>
<dbReference type="RefSeq" id="WP_190925674.1">
    <property type="nucleotide sequence ID" value="NZ_JACXJA010000006.1"/>
</dbReference>
<comment type="caution">
    <text evidence="1">The sequence shown here is derived from an EMBL/GenBank/DDBJ whole genome shotgun (WGS) entry which is preliminary data.</text>
</comment>
<name>A0A927C7Q8_9BACL</name>